<accession>A0A0F9IQ52</accession>
<evidence type="ECO:0000313" key="1">
    <source>
        <dbReference type="EMBL" id="KKL95865.1"/>
    </source>
</evidence>
<name>A0A0F9IQ52_9ZZZZ</name>
<comment type="caution">
    <text evidence="1">The sequence shown here is derived from an EMBL/GenBank/DDBJ whole genome shotgun (WGS) entry which is preliminary data.</text>
</comment>
<dbReference type="AlphaFoldDB" id="A0A0F9IQ52"/>
<sequence>MAEALKTRKMLFTKQAVVDYMGQGEAAVLSLIKKGLPVRIEGRRWFAYVDNLEAWMQRWTLVSYEGQELPEDSE</sequence>
<reference evidence="1" key="1">
    <citation type="journal article" date="2015" name="Nature">
        <title>Complex archaea that bridge the gap between prokaryotes and eukaryotes.</title>
        <authorList>
            <person name="Spang A."/>
            <person name="Saw J.H."/>
            <person name="Jorgensen S.L."/>
            <person name="Zaremba-Niedzwiedzka K."/>
            <person name="Martijn J."/>
            <person name="Lind A.E."/>
            <person name="van Eijk R."/>
            <person name="Schleper C."/>
            <person name="Guy L."/>
            <person name="Ettema T.J."/>
        </authorList>
    </citation>
    <scope>NUCLEOTIDE SEQUENCE</scope>
</reference>
<dbReference type="EMBL" id="LAZR01018577">
    <property type="protein sequence ID" value="KKL95865.1"/>
    <property type="molecule type" value="Genomic_DNA"/>
</dbReference>
<proteinExistence type="predicted"/>
<gene>
    <name evidence="1" type="ORF">LCGC14_1850280</name>
</gene>
<organism evidence="1">
    <name type="scientific">marine sediment metagenome</name>
    <dbReference type="NCBI Taxonomy" id="412755"/>
    <lineage>
        <taxon>unclassified sequences</taxon>
        <taxon>metagenomes</taxon>
        <taxon>ecological metagenomes</taxon>
    </lineage>
</organism>
<evidence type="ECO:0008006" key="2">
    <source>
        <dbReference type="Google" id="ProtNLM"/>
    </source>
</evidence>
<protein>
    <recommendedName>
        <fullName evidence="2">Helix-turn-helix domain-containing protein</fullName>
    </recommendedName>
</protein>